<evidence type="ECO:0000313" key="2">
    <source>
        <dbReference type="EMBL" id="JAT03400.1"/>
    </source>
</evidence>
<feature type="compositionally biased region" description="Basic and acidic residues" evidence="1">
    <location>
        <begin position="1"/>
        <end position="12"/>
    </location>
</feature>
<reference evidence="2" key="1">
    <citation type="submission" date="2015-11" db="EMBL/GenBank/DDBJ databases">
        <title>De novo transcriptome assembly of four potential Pierce s Disease insect vectors from Arizona vineyards.</title>
        <authorList>
            <person name="Tassone E.E."/>
        </authorList>
    </citation>
    <scope>NUCLEOTIDE SEQUENCE</scope>
</reference>
<dbReference type="EMBL" id="GECU01004307">
    <property type="protein sequence ID" value="JAT03400.1"/>
    <property type="molecule type" value="Transcribed_RNA"/>
</dbReference>
<feature type="non-terminal residue" evidence="2">
    <location>
        <position position="1"/>
    </location>
</feature>
<evidence type="ECO:0000256" key="1">
    <source>
        <dbReference type="SAM" id="MobiDB-lite"/>
    </source>
</evidence>
<feature type="compositionally biased region" description="Polar residues" evidence="1">
    <location>
        <begin position="71"/>
        <end position="81"/>
    </location>
</feature>
<protein>
    <submittedName>
        <fullName evidence="2">Uncharacterized protein</fullName>
    </submittedName>
</protein>
<dbReference type="AlphaFoldDB" id="A0A1B6JW57"/>
<sequence>RQSRGSDPHLPRGPESLQSPRSRSANVPTHVSDADYGKCVADTTVYEHCKLLPHQSGQHAQFTPAAAHPYQSRSHGTSLRKQQPLGARTAGADFERDGTSAQPQQWSDQLGISAHGYPASPATAGQPSTFALESWRLQLFGRICHLTASWSALLRVVLTPASQVTRACHLTLSRT</sequence>
<proteinExistence type="predicted"/>
<name>A0A1B6JW57_9HEMI</name>
<accession>A0A1B6JW57</accession>
<feature type="region of interest" description="Disordered" evidence="1">
    <location>
        <begin position="1"/>
        <end position="32"/>
    </location>
</feature>
<feature type="compositionally biased region" description="Polar residues" evidence="1">
    <location>
        <begin position="16"/>
        <end position="29"/>
    </location>
</feature>
<organism evidence="2">
    <name type="scientific">Homalodisca liturata</name>
    <dbReference type="NCBI Taxonomy" id="320908"/>
    <lineage>
        <taxon>Eukaryota</taxon>
        <taxon>Metazoa</taxon>
        <taxon>Ecdysozoa</taxon>
        <taxon>Arthropoda</taxon>
        <taxon>Hexapoda</taxon>
        <taxon>Insecta</taxon>
        <taxon>Pterygota</taxon>
        <taxon>Neoptera</taxon>
        <taxon>Paraneoptera</taxon>
        <taxon>Hemiptera</taxon>
        <taxon>Auchenorrhyncha</taxon>
        <taxon>Membracoidea</taxon>
        <taxon>Cicadellidae</taxon>
        <taxon>Cicadellinae</taxon>
        <taxon>Proconiini</taxon>
        <taxon>Homalodisca</taxon>
    </lineage>
</organism>
<feature type="non-terminal residue" evidence="2">
    <location>
        <position position="175"/>
    </location>
</feature>
<feature type="region of interest" description="Disordered" evidence="1">
    <location>
        <begin position="60"/>
        <end position="104"/>
    </location>
</feature>
<gene>
    <name evidence="2" type="ORF">g.55891</name>
</gene>